<comment type="subunit">
    <text evidence="5">Part of the ribosomal stalk of the 50S ribosomal subunit. The N-terminus interacts with L11 and the large rRNA to form the base of the stalk. The C-terminus forms an elongated spine to which L12 dimers bind in a sequential fashion forming a multimeric L10(L12)X complex.</text>
</comment>
<dbReference type="InterPro" id="IPR043141">
    <property type="entry name" value="Ribosomal_uL10-like_sf"/>
</dbReference>
<dbReference type="SUPFAM" id="SSF160369">
    <property type="entry name" value="Ribosomal protein L10-like"/>
    <property type="match status" value="1"/>
</dbReference>
<proteinExistence type="inferred from homology"/>
<evidence type="ECO:0000256" key="1">
    <source>
        <dbReference type="ARBA" id="ARBA00008889"/>
    </source>
</evidence>
<evidence type="ECO:0000313" key="7">
    <source>
        <dbReference type="Proteomes" id="UP000030066"/>
    </source>
</evidence>
<dbReference type="GO" id="GO:0006412">
    <property type="term" value="P:translation"/>
    <property type="evidence" value="ECO:0007669"/>
    <property type="project" value="UniProtKB-UniRule"/>
</dbReference>
<dbReference type="NCBIfam" id="NF000955">
    <property type="entry name" value="PRK00099.1-1"/>
    <property type="match status" value="1"/>
</dbReference>
<dbReference type="CDD" id="cd05797">
    <property type="entry name" value="Ribosomal_L10"/>
    <property type="match status" value="1"/>
</dbReference>
<evidence type="ECO:0000256" key="3">
    <source>
        <dbReference type="ARBA" id="ARBA00023274"/>
    </source>
</evidence>
<dbReference type="EMBL" id="CP007711">
    <property type="protein sequence ID" value="AIV03780.1"/>
    <property type="molecule type" value="Genomic_DNA"/>
</dbReference>
<keyword evidence="3 5" id="KW-0687">Ribonucleoprotein</keyword>
<evidence type="ECO:0000256" key="5">
    <source>
        <dbReference type="HAMAP-Rule" id="MF_00362"/>
    </source>
</evidence>
<dbReference type="KEGG" id="mgj:MGM1_4120"/>
<keyword evidence="5" id="KW-0694">RNA-binding</keyword>
<dbReference type="InterPro" id="IPR047865">
    <property type="entry name" value="Ribosomal_uL10_bac_type"/>
</dbReference>
<dbReference type="InterPro" id="IPR022973">
    <property type="entry name" value="Ribosomal_uL10_bac"/>
</dbReference>
<dbReference type="AlphaFoldDB" id="A0A097ST63"/>
<dbReference type="GO" id="GO:0070180">
    <property type="term" value="F:large ribosomal subunit rRNA binding"/>
    <property type="evidence" value="ECO:0007669"/>
    <property type="project" value="UniProtKB-UniRule"/>
</dbReference>
<reference evidence="6 7" key="1">
    <citation type="journal article" date="2014" name="PLoS ONE">
        <title>An emerging Mycoplasma associated with trichomoniasis, vaginal infection and disease.</title>
        <authorList>
            <consortium name="Vaginal Microbiome Consortium"/>
            <person name="Fettweis J.M."/>
            <person name="Serrano M.G."/>
            <person name="Huang B."/>
            <person name="Brooks J.P."/>
            <person name="Glascock A.L."/>
            <person name="Sheth N.U."/>
            <person name="Strauss J.F.III."/>
            <person name="Jefferson K.K."/>
            <person name="Buck G.A."/>
        </authorList>
    </citation>
    <scope>NUCLEOTIDE SEQUENCE [LARGE SCALE GENOMIC DNA]</scope>
    <source>
        <strain evidence="6 7">VCU_M1</strain>
    </source>
</reference>
<evidence type="ECO:0000313" key="6">
    <source>
        <dbReference type="EMBL" id="AIV03780.1"/>
    </source>
</evidence>
<dbReference type="Gene3D" id="3.30.70.1730">
    <property type="match status" value="1"/>
</dbReference>
<name>A0A097ST63_9BACT</name>
<comment type="function">
    <text evidence="5">Forms part of the ribosomal stalk, playing a central role in the interaction of the ribosome with GTP-bound translation factors.</text>
</comment>
<keyword evidence="5" id="KW-0699">rRNA-binding</keyword>
<comment type="similarity">
    <text evidence="1 5">Belongs to the universal ribosomal protein uL10 family.</text>
</comment>
<gene>
    <name evidence="5 6" type="primary">rplJ</name>
    <name evidence="6" type="ORF">MGM1_4120</name>
</gene>
<dbReference type="GO" id="GO:1990904">
    <property type="term" value="C:ribonucleoprotein complex"/>
    <property type="evidence" value="ECO:0007669"/>
    <property type="project" value="UniProtKB-KW"/>
</dbReference>
<dbReference type="HAMAP" id="MF_00362">
    <property type="entry name" value="Ribosomal_uL10"/>
    <property type="match status" value="1"/>
</dbReference>
<accession>A0A097ST63</accession>
<organism evidence="6 7">
    <name type="scientific">Candidatus Malacoplasma girerdii</name>
    <dbReference type="NCBI Taxonomy" id="1318617"/>
    <lineage>
        <taxon>Bacteria</taxon>
        <taxon>Bacillati</taxon>
        <taxon>Mycoplasmatota</taxon>
        <taxon>Mycoplasmoidales</taxon>
        <taxon>Mycoplasmoidaceae</taxon>
        <taxon>Malacoplasma</taxon>
    </lineage>
</organism>
<sequence length="162" mass="17936">MKQVIQNKANQVEHLAKELANATSILVFEYHGANTKSIASTRKDLHSATAKMYVAKNNIFNRAFKLAKLDQFGEFKGPNAIIVAHGDEIIPFKQVHKLMQTYKQIVYKTGIINRELIAANQLAAMANIPSRSGLLSMLLSCLQAPTRNLAYGIKSVGEKLPQ</sequence>
<keyword evidence="2 5" id="KW-0689">Ribosomal protein</keyword>
<keyword evidence="7" id="KW-1185">Reference proteome</keyword>
<dbReference type="eggNOG" id="COG0244">
    <property type="taxonomic scope" value="Bacteria"/>
</dbReference>
<dbReference type="STRING" id="1318617.MGM1_4120"/>
<dbReference type="Proteomes" id="UP000030066">
    <property type="component" value="Chromosome"/>
</dbReference>
<protein>
    <recommendedName>
        <fullName evidence="4 5">Large ribosomal subunit protein uL10</fullName>
    </recommendedName>
</protein>
<dbReference type="Pfam" id="PF00466">
    <property type="entry name" value="Ribosomal_L10"/>
    <property type="match status" value="1"/>
</dbReference>
<dbReference type="HOGENOM" id="CLU_092227_2_0_14"/>
<dbReference type="PANTHER" id="PTHR11560">
    <property type="entry name" value="39S RIBOSOMAL PROTEIN L10, MITOCHONDRIAL"/>
    <property type="match status" value="1"/>
</dbReference>
<dbReference type="InterPro" id="IPR001790">
    <property type="entry name" value="Ribosomal_uL10"/>
</dbReference>
<dbReference type="GO" id="GO:0005840">
    <property type="term" value="C:ribosome"/>
    <property type="evidence" value="ECO:0007669"/>
    <property type="project" value="UniProtKB-KW"/>
</dbReference>
<evidence type="ECO:0000256" key="2">
    <source>
        <dbReference type="ARBA" id="ARBA00022980"/>
    </source>
</evidence>
<evidence type="ECO:0000256" key="4">
    <source>
        <dbReference type="ARBA" id="ARBA00035202"/>
    </source>
</evidence>